<dbReference type="CDD" id="cd03181">
    <property type="entry name" value="GST_C_EF1Bgamma_like"/>
    <property type="match status" value="1"/>
</dbReference>
<dbReference type="InterPro" id="IPR036433">
    <property type="entry name" value="EF1B_G_C_sf"/>
</dbReference>
<dbReference type="InterPro" id="IPR004045">
    <property type="entry name" value="Glutathione_S-Trfase_N"/>
</dbReference>
<evidence type="ECO:0000259" key="5">
    <source>
        <dbReference type="PROSITE" id="PS50040"/>
    </source>
</evidence>
<dbReference type="Gene3D" id="1.20.1050.10">
    <property type="match status" value="1"/>
</dbReference>
<dbReference type="PROSITE" id="PS50404">
    <property type="entry name" value="GST_NTER"/>
    <property type="match status" value="1"/>
</dbReference>
<reference evidence="8 9" key="1">
    <citation type="submission" date="2022-05" db="EMBL/GenBank/DDBJ databases">
        <authorList>
            <consortium name="Genoscope - CEA"/>
            <person name="William W."/>
        </authorList>
    </citation>
    <scope>NUCLEOTIDE SEQUENCE [LARGE SCALE GENOMIC DNA]</scope>
</reference>
<dbReference type="PROSITE" id="PS50405">
    <property type="entry name" value="GST_CTER"/>
    <property type="match status" value="1"/>
</dbReference>
<comment type="caution">
    <text evidence="8">The sequence shown here is derived from an EMBL/GenBank/DDBJ whole genome shotgun (WGS) entry which is preliminary data.</text>
</comment>
<dbReference type="InterPro" id="IPR036249">
    <property type="entry name" value="Thioredoxin-like_sf"/>
</dbReference>
<sequence length="426" mass="49225">SQSLYTYPDNFRAYKILIAAEYSGANISLPPFKFGETNQTAEFLKKFPLGKVPAFETKDGKCIYESNAIAYYVSNDELRGKAPLEMAEIQQYVNFADQELLPAVATWVFPTLGLMQYNKQSTEKAMEDVKKCLTVLNNVLLTKTFLVGERVSLADISVGCNLLMLYKQVMDPTFRAPFANVNRWFLTIINQPQFKKILGEVKLCQTMAKFDGKKYAELHPKKEEKKEKKAKEEKPKQEKAKQEKPKKQEKKKEEPEEEDDTPPPPKFVDPYAGLPKSSFDMDAFKRMYSNNDTDVSVPYFWEHFNKEDYSIWFAEYMYKDELSYIFKACNLVGGMFQRLEKLQKTAFGSVCIFGKDKAESVSGIWIFRGQELAFNLWDSWNVDAPSYKFTKLDVDNPEDKKKISDYLKQEEGDLVNHGFNQGKIFK</sequence>
<name>A0ABN8RSY3_9CNID</name>
<dbReference type="InterPro" id="IPR050802">
    <property type="entry name" value="EF-GSTs"/>
</dbReference>
<dbReference type="CDD" id="cd03044">
    <property type="entry name" value="GST_N_EF1Bgamma"/>
    <property type="match status" value="1"/>
</dbReference>
<keyword evidence="2 3" id="KW-0648">Protein biosynthesis</keyword>
<dbReference type="Pfam" id="PF00043">
    <property type="entry name" value="GST_C"/>
    <property type="match status" value="1"/>
</dbReference>
<dbReference type="Gene3D" id="3.40.30.10">
    <property type="entry name" value="Glutaredoxin"/>
    <property type="match status" value="1"/>
</dbReference>
<dbReference type="PANTHER" id="PTHR43986:SF1">
    <property type="entry name" value="ELONGATION FACTOR 1-GAMMA"/>
    <property type="match status" value="1"/>
</dbReference>
<evidence type="ECO:0000256" key="2">
    <source>
        <dbReference type="ARBA" id="ARBA00022917"/>
    </source>
</evidence>
<dbReference type="InterPro" id="IPR004046">
    <property type="entry name" value="GST_C"/>
</dbReference>
<evidence type="ECO:0000313" key="9">
    <source>
        <dbReference type="Proteomes" id="UP001159405"/>
    </source>
</evidence>
<evidence type="ECO:0000256" key="4">
    <source>
        <dbReference type="SAM" id="MobiDB-lite"/>
    </source>
</evidence>
<dbReference type="EMBL" id="CALNXK010000310">
    <property type="protein sequence ID" value="CAH3181944.1"/>
    <property type="molecule type" value="Genomic_DNA"/>
</dbReference>
<dbReference type="InterPro" id="IPR001662">
    <property type="entry name" value="EF1B_G_C"/>
</dbReference>
<dbReference type="SUPFAM" id="SSF52833">
    <property type="entry name" value="Thioredoxin-like"/>
    <property type="match status" value="1"/>
</dbReference>
<proteinExistence type="predicted"/>
<gene>
    <name evidence="8" type="ORF">PLOB_00026268</name>
</gene>
<dbReference type="InterPro" id="IPR010987">
    <property type="entry name" value="Glutathione-S-Trfase_C-like"/>
</dbReference>
<dbReference type="SUPFAM" id="SSF89942">
    <property type="entry name" value="eEF1-gamma domain"/>
    <property type="match status" value="1"/>
</dbReference>
<feature type="non-terminal residue" evidence="8">
    <location>
        <position position="1"/>
    </location>
</feature>
<evidence type="ECO:0008006" key="10">
    <source>
        <dbReference type="Google" id="ProtNLM"/>
    </source>
</evidence>
<feature type="region of interest" description="Disordered" evidence="4">
    <location>
        <begin position="221"/>
        <end position="272"/>
    </location>
</feature>
<feature type="domain" description="GST C-terminal" evidence="7">
    <location>
        <begin position="82"/>
        <end position="210"/>
    </location>
</feature>
<dbReference type="PROSITE" id="PS50040">
    <property type="entry name" value="EF1G_C"/>
    <property type="match status" value="1"/>
</dbReference>
<evidence type="ECO:0000313" key="8">
    <source>
        <dbReference type="EMBL" id="CAH3181944.1"/>
    </source>
</evidence>
<accession>A0ABN8RSY3</accession>
<evidence type="ECO:0000256" key="3">
    <source>
        <dbReference type="PROSITE-ProRule" id="PRU00519"/>
    </source>
</evidence>
<evidence type="ECO:0000259" key="6">
    <source>
        <dbReference type="PROSITE" id="PS50404"/>
    </source>
</evidence>
<keyword evidence="9" id="KW-1185">Reference proteome</keyword>
<dbReference type="SUPFAM" id="SSF47616">
    <property type="entry name" value="GST C-terminal domain-like"/>
    <property type="match status" value="1"/>
</dbReference>
<keyword evidence="1 3" id="KW-0251">Elongation factor</keyword>
<feature type="domain" description="EF-1-gamma C-terminal" evidence="5">
    <location>
        <begin position="267"/>
        <end position="426"/>
    </location>
</feature>
<evidence type="ECO:0000259" key="7">
    <source>
        <dbReference type="PROSITE" id="PS50405"/>
    </source>
</evidence>
<dbReference type="SMART" id="SM01183">
    <property type="entry name" value="EF1G"/>
    <property type="match status" value="1"/>
</dbReference>
<dbReference type="Pfam" id="PF02798">
    <property type="entry name" value="GST_N"/>
    <property type="match status" value="1"/>
</dbReference>
<evidence type="ECO:0000256" key="1">
    <source>
        <dbReference type="ARBA" id="ARBA00022768"/>
    </source>
</evidence>
<protein>
    <recommendedName>
        <fullName evidence="10">Elongation factor-1 gamma</fullName>
    </recommendedName>
</protein>
<dbReference type="Gene3D" id="3.30.70.1010">
    <property type="entry name" value="Translation elongation factor EF1B, gamma chain, conserved domain"/>
    <property type="match status" value="1"/>
</dbReference>
<dbReference type="SFLD" id="SFLDS00019">
    <property type="entry name" value="Glutathione_Transferase_(cytos"/>
    <property type="match status" value="1"/>
</dbReference>
<dbReference type="Pfam" id="PF00647">
    <property type="entry name" value="EF1G"/>
    <property type="match status" value="1"/>
</dbReference>
<dbReference type="SFLD" id="SFLDG00358">
    <property type="entry name" value="Main_(cytGST)"/>
    <property type="match status" value="1"/>
</dbReference>
<dbReference type="Proteomes" id="UP001159405">
    <property type="component" value="Unassembled WGS sequence"/>
</dbReference>
<dbReference type="InterPro" id="IPR036282">
    <property type="entry name" value="Glutathione-S-Trfase_C_sf"/>
</dbReference>
<feature type="compositionally biased region" description="Basic and acidic residues" evidence="4">
    <location>
        <begin position="221"/>
        <end position="254"/>
    </location>
</feature>
<dbReference type="InterPro" id="IPR040079">
    <property type="entry name" value="Glutathione_S-Trfase"/>
</dbReference>
<organism evidence="8 9">
    <name type="scientific">Porites lobata</name>
    <dbReference type="NCBI Taxonomy" id="104759"/>
    <lineage>
        <taxon>Eukaryota</taxon>
        <taxon>Metazoa</taxon>
        <taxon>Cnidaria</taxon>
        <taxon>Anthozoa</taxon>
        <taxon>Hexacorallia</taxon>
        <taxon>Scleractinia</taxon>
        <taxon>Fungiina</taxon>
        <taxon>Poritidae</taxon>
        <taxon>Porites</taxon>
    </lineage>
</organism>
<dbReference type="PANTHER" id="PTHR43986">
    <property type="entry name" value="ELONGATION FACTOR 1-GAMMA"/>
    <property type="match status" value="1"/>
</dbReference>
<feature type="domain" description="GST N-terminal" evidence="6">
    <location>
        <begin position="1"/>
        <end position="81"/>
    </location>
</feature>